<evidence type="ECO:0000256" key="1">
    <source>
        <dbReference type="SAM" id="Phobius"/>
    </source>
</evidence>
<organism evidence="2">
    <name type="scientific">uncultured Caudovirales phage</name>
    <dbReference type="NCBI Taxonomy" id="2100421"/>
    <lineage>
        <taxon>Viruses</taxon>
        <taxon>Duplodnaviria</taxon>
        <taxon>Heunggongvirae</taxon>
        <taxon>Uroviricota</taxon>
        <taxon>Caudoviricetes</taxon>
        <taxon>Peduoviridae</taxon>
        <taxon>Maltschvirus</taxon>
        <taxon>Maltschvirus maltsch</taxon>
    </lineage>
</organism>
<dbReference type="EMBL" id="LR796536">
    <property type="protein sequence ID" value="CAB4150033.1"/>
    <property type="molecule type" value="Genomic_DNA"/>
</dbReference>
<keyword evidence="1" id="KW-0472">Membrane</keyword>
<gene>
    <name evidence="2" type="ORF">UFOVP560_21</name>
</gene>
<keyword evidence="1" id="KW-0812">Transmembrane</keyword>
<sequence length="60" mass="6162">MNQAKAIAASWARSYIAAALAVYMAGGSLQQMAMGGVAALVPVILRWLNPADHAFGSSGK</sequence>
<name>A0A6J5MYH6_9CAUD</name>
<keyword evidence="1" id="KW-1133">Transmembrane helix</keyword>
<evidence type="ECO:0000313" key="2">
    <source>
        <dbReference type="EMBL" id="CAB4150033.1"/>
    </source>
</evidence>
<reference evidence="2" key="1">
    <citation type="submission" date="2020-04" db="EMBL/GenBank/DDBJ databases">
        <authorList>
            <person name="Chiriac C."/>
            <person name="Salcher M."/>
            <person name="Ghai R."/>
            <person name="Kavagutti S V."/>
        </authorList>
    </citation>
    <scope>NUCLEOTIDE SEQUENCE</scope>
</reference>
<protein>
    <submittedName>
        <fullName evidence="2">Uncharacterized protein</fullName>
    </submittedName>
</protein>
<proteinExistence type="predicted"/>
<accession>A0A6J5MYH6</accession>
<feature type="transmembrane region" description="Helical" evidence="1">
    <location>
        <begin position="7"/>
        <end position="26"/>
    </location>
</feature>